<dbReference type="Proteomes" id="UP001271890">
    <property type="component" value="Unassembled WGS sequence"/>
</dbReference>
<comment type="caution">
    <text evidence="1">The sequence shown here is derived from an EMBL/GenBank/DDBJ whole genome shotgun (WGS) entry which is preliminary data.</text>
</comment>
<evidence type="ECO:0000313" key="2">
    <source>
        <dbReference type="Proteomes" id="UP001271890"/>
    </source>
</evidence>
<gene>
    <name evidence="1" type="ORF">FE392_03090</name>
</gene>
<accession>A0ABU4S535</accession>
<dbReference type="RefSeq" id="WP_319928768.1">
    <property type="nucleotide sequence ID" value="NZ_VCDN01000012.1"/>
</dbReference>
<sequence length="227" mass="26467">MRNINVFEGFYVFEDRYHGDPRLTVCAHGDYDKTSFTGYLAVMNRSDDILTPQELYDKLKLKGIVLNDFNYIRLIMCESANCEKEHPGTSFGFEKPFALEFFKLCSNKIVIGYVGYIGGRTKVFNKRTLSYSESYDNTQRHELMFDLKHIYDLHFSRLVGNKKANDAFEAEKNAYSKVETVDPITPRYFLRTKKPGRPVKNDDPDMEGYTARWFKNGKLIHTEMLVL</sequence>
<dbReference type="EMBL" id="VCDN01000012">
    <property type="protein sequence ID" value="MDX7986323.1"/>
    <property type="molecule type" value="Genomic_DNA"/>
</dbReference>
<name>A0ABU4S535_9GAMM</name>
<proteinExistence type="predicted"/>
<reference evidence="2" key="1">
    <citation type="journal article" date="2024" name="Toxins">
        <title>Genome Sequence Analysis of Native Xenorhabdus Strains Isolated from Entomopathogenic Nematodes in Argentina.</title>
        <authorList>
            <person name="Palma L."/>
            <person name="Frizzo L."/>
            <person name="Kaiser S."/>
            <person name="Berry C."/>
            <person name="Caballero P."/>
            <person name="Bode H.B."/>
            <person name="Del Valle E.E."/>
        </authorList>
    </citation>
    <scope>NUCLEOTIDE SEQUENCE [LARGE SCALE GENOMIC DNA]</scope>
    <source>
        <strain evidence="2">12</strain>
    </source>
</reference>
<evidence type="ECO:0000313" key="1">
    <source>
        <dbReference type="EMBL" id="MDX7986323.1"/>
    </source>
</evidence>
<organism evidence="1 2">
    <name type="scientific">Xenorhabdus santafensis</name>
    <dbReference type="NCBI Taxonomy" id="2582833"/>
    <lineage>
        <taxon>Bacteria</taxon>
        <taxon>Pseudomonadati</taxon>
        <taxon>Pseudomonadota</taxon>
        <taxon>Gammaproteobacteria</taxon>
        <taxon>Enterobacterales</taxon>
        <taxon>Morganellaceae</taxon>
        <taxon>Xenorhabdus</taxon>
    </lineage>
</organism>
<keyword evidence="2" id="KW-1185">Reference proteome</keyword>
<protein>
    <submittedName>
        <fullName evidence="1">Uncharacterized protein</fullName>
    </submittedName>
</protein>